<evidence type="ECO:0000313" key="2">
    <source>
        <dbReference type="EMBL" id="PTQ82174.1"/>
    </source>
</evidence>
<dbReference type="InterPro" id="IPR007621">
    <property type="entry name" value="TPM_dom"/>
</dbReference>
<protein>
    <submittedName>
        <fullName evidence="3">TLP18.3, Psb32 and MOLO-1 founding protein of phosphatase</fullName>
    </submittedName>
    <submittedName>
        <fullName evidence="2">TLP18.3/Psb32/MOLO-1 phosphatase superfamily protein</fullName>
    </submittedName>
</protein>
<dbReference type="Proteomes" id="UP000182882">
    <property type="component" value="Unassembled WGS sequence"/>
</dbReference>
<dbReference type="PANTHER" id="PTHR30373:SF8">
    <property type="entry name" value="BLL7265 PROTEIN"/>
    <property type="match status" value="1"/>
</dbReference>
<dbReference type="Gene3D" id="3.10.310.50">
    <property type="match status" value="1"/>
</dbReference>
<dbReference type="RefSeq" id="WP_062559588.1">
    <property type="nucleotide sequence ID" value="NZ_CP013341.1"/>
</dbReference>
<organism evidence="2 5">
    <name type="scientific">Nitrosomonas ureae</name>
    <dbReference type="NCBI Taxonomy" id="44577"/>
    <lineage>
        <taxon>Bacteria</taxon>
        <taxon>Pseudomonadati</taxon>
        <taxon>Pseudomonadota</taxon>
        <taxon>Betaproteobacteria</taxon>
        <taxon>Nitrosomonadales</taxon>
        <taxon>Nitrosomonadaceae</taxon>
        <taxon>Nitrosomonas</taxon>
    </lineage>
</organism>
<dbReference type="PANTHER" id="PTHR30373">
    <property type="entry name" value="UPF0603 PROTEIN YGCG"/>
    <property type="match status" value="1"/>
</dbReference>
<sequence length="166" mass="18997">MNLVRIMRHLSSGQWLLRRVFPTATLTAIEQTIQQSEMNHSGEICIAVEGTLNTLALIKNQTARERAIEVFSQLRVWDTEQNNGVLIYLLLADRDVEIIVDRGIHARISNAEWKNICHSMESAFSQRQFEAGFIQGIHAISQLLETHFPYDPKKDKNELTNKPTVL</sequence>
<evidence type="ECO:0000313" key="4">
    <source>
        <dbReference type="Proteomes" id="UP000182882"/>
    </source>
</evidence>
<reference evidence="4" key="1">
    <citation type="submission" date="2016-10" db="EMBL/GenBank/DDBJ databases">
        <authorList>
            <person name="Varghese N."/>
            <person name="Submissions S."/>
        </authorList>
    </citation>
    <scope>NUCLEOTIDE SEQUENCE [LARGE SCALE GENOMIC DNA]</scope>
    <source>
        <strain evidence="4">Nm10</strain>
    </source>
</reference>
<reference evidence="3" key="2">
    <citation type="submission" date="2016-10" db="EMBL/GenBank/DDBJ databases">
        <authorList>
            <person name="de Groot N.N."/>
        </authorList>
    </citation>
    <scope>NUCLEOTIDE SEQUENCE [LARGE SCALE GENOMIC DNA]</scope>
    <source>
        <strain evidence="3">Nm10</strain>
    </source>
</reference>
<dbReference type="EMBL" id="FNLN01000043">
    <property type="protein sequence ID" value="SDU28193.1"/>
    <property type="molecule type" value="Genomic_DNA"/>
</dbReference>
<evidence type="ECO:0000313" key="5">
    <source>
        <dbReference type="Proteomes" id="UP000244110"/>
    </source>
</evidence>
<dbReference type="Proteomes" id="UP000244110">
    <property type="component" value="Unassembled WGS sequence"/>
</dbReference>
<dbReference type="KEGG" id="nur:ATY38_12455"/>
<gene>
    <name evidence="2" type="ORF">C8R28_102811</name>
    <name evidence="3" type="ORF">SAMN05216406_14318</name>
</gene>
<proteinExistence type="predicted"/>
<accession>A0A0S3ALR4</accession>
<name>A0A0S3ALR4_9PROT</name>
<evidence type="ECO:0000313" key="3">
    <source>
        <dbReference type="EMBL" id="SDU28193.1"/>
    </source>
</evidence>
<dbReference type="AlphaFoldDB" id="A0A0S3ALR4"/>
<dbReference type="EMBL" id="QAOL01000028">
    <property type="protein sequence ID" value="PTQ82174.1"/>
    <property type="molecule type" value="Genomic_DNA"/>
</dbReference>
<dbReference type="Pfam" id="PF04536">
    <property type="entry name" value="TPM_phosphatase"/>
    <property type="match status" value="1"/>
</dbReference>
<keyword evidence="4" id="KW-1185">Reference proteome</keyword>
<evidence type="ECO:0000259" key="1">
    <source>
        <dbReference type="Pfam" id="PF04536"/>
    </source>
</evidence>
<feature type="domain" description="TPM" evidence="1">
    <location>
        <begin position="20"/>
        <end position="142"/>
    </location>
</feature>
<reference evidence="2 5" key="3">
    <citation type="submission" date="2018-04" db="EMBL/GenBank/DDBJ databases">
        <title>Active sludge and wastewater microbial communities from Klosterneuburg, Austria.</title>
        <authorList>
            <person name="Wagner M."/>
        </authorList>
    </citation>
    <scope>NUCLEOTIDE SEQUENCE [LARGE SCALE GENOMIC DNA]</scope>
    <source>
        <strain evidence="2 5">Nm4</strain>
    </source>
</reference>